<evidence type="ECO:0000256" key="2">
    <source>
        <dbReference type="ARBA" id="ARBA00022723"/>
    </source>
</evidence>
<dbReference type="GO" id="GO:0006139">
    <property type="term" value="P:nucleobase-containing compound metabolic process"/>
    <property type="evidence" value="ECO:0007669"/>
    <property type="project" value="InterPro"/>
</dbReference>
<sequence length="210" mass="23309">MKEKRLPPTREEIAQFPPFPAMTLEHICLPVGAEALAAALEDLLSSPFVGFDTESKPVFRKEQASTGPHVIQLCTADTGYIFQLHDQAVYPVICQVLQAKKVVKVGFGLQSDRSHIRRKFGVEITAILDLDAVYRQLGYRRQLGVKAAIAVQFGQKFTKSKRVSTSNWALPTLSDAQLLYAANDAYAALKILQGLQQAGHERMIKELVLM</sequence>
<evidence type="ECO:0000256" key="7">
    <source>
        <dbReference type="ARBA" id="ARBA00042761"/>
    </source>
</evidence>
<reference evidence="9 10" key="1">
    <citation type="submission" date="2018-11" db="EMBL/GenBank/DDBJ databases">
        <title>The draft genome sequence of Amphritea opalescens ANRC-JH13T.</title>
        <authorList>
            <person name="Fang Z."/>
            <person name="Zhang Y."/>
            <person name="Han X."/>
        </authorList>
    </citation>
    <scope>NUCLEOTIDE SEQUENCE [LARGE SCALE GENOMIC DNA]</scope>
    <source>
        <strain evidence="9 10">ANRC-JH13</strain>
    </source>
</reference>
<dbReference type="InterPro" id="IPR002562">
    <property type="entry name" value="3'-5'_exonuclease_dom"/>
</dbReference>
<evidence type="ECO:0000259" key="8">
    <source>
        <dbReference type="SMART" id="SM00474"/>
    </source>
</evidence>
<dbReference type="GO" id="GO:0003676">
    <property type="term" value="F:nucleic acid binding"/>
    <property type="evidence" value="ECO:0007669"/>
    <property type="project" value="InterPro"/>
</dbReference>
<evidence type="ECO:0000256" key="4">
    <source>
        <dbReference type="ARBA" id="ARBA00022839"/>
    </source>
</evidence>
<keyword evidence="5" id="KW-0460">Magnesium</keyword>
<evidence type="ECO:0000256" key="6">
    <source>
        <dbReference type="ARBA" id="ARBA00040531"/>
    </source>
</evidence>
<keyword evidence="4 9" id="KW-0269">Exonuclease</keyword>
<evidence type="ECO:0000256" key="3">
    <source>
        <dbReference type="ARBA" id="ARBA00022801"/>
    </source>
</evidence>
<dbReference type="InterPro" id="IPR051132">
    <property type="entry name" value="3-5_Exonuclease_domain"/>
</dbReference>
<dbReference type="SMART" id="SM00474">
    <property type="entry name" value="35EXOc"/>
    <property type="match status" value="1"/>
</dbReference>
<dbReference type="GO" id="GO:0046872">
    <property type="term" value="F:metal ion binding"/>
    <property type="evidence" value="ECO:0007669"/>
    <property type="project" value="UniProtKB-KW"/>
</dbReference>
<dbReference type="InterPro" id="IPR036397">
    <property type="entry name" value="RNaseH_sf"/>
</dbReference>
<evidence type="ECO:0000256" key="5">
    <source>
        <dbReference type="ARBA" id="ARBA00022842"/>
    </source>
</evidence>
<evidence type="ECO:0000313" key="10">
    <source>
        <dbReference type="Proteomes" id="UP000283087"/>
    </source>
</evidence>
<dbReference type="InterPro" id="IPR012337">
    <property type="entry name" value="RNaseH-like_sf"/>
</dbReference>
<feature type="domain" description="3'-5' exonuclease" evidence="8">
    <location>
        <begin position="27"/>
        <end position="200"/>
    </location>
</feature>
<keyword evidence="3" id="KW-0378">Hydrolase</keyword>
<dbReference type="Gene3D" id="3.30.420.10">
    <property type="entry name" value="Ribonuclease H-like superfamily/Ribonuclease H"/>
    <property type="match status" value="1"/>
</dbReference>
<protein>
    <recommendedName>
        <fullName evidence="6">3'-5' exonuclease</fullName>
    </recommendedName>
    <alternativeName>
        <fullName evidence="7">Werner Syndrome-like exonuclease</fullName>
    </alternativeName>
</protein>
<keyword evidence="2" id="KW-0479">Metal-binding</keyword>
<keyword evidence="1" id="KW-0540">Nuclease</keyword>
<dbReference type="RefSeq" id="WP_126156641.1">
    <property type="nucleotide sequence ID" value="NZ_RQXW01000001.1"/>
</dbReference>
<dbReference type="Pfam" id="PF01612">
    <property type="entry name" value="DNA_pol_A_exo1"/>
    <property type="match status" value="1"/>
</dbReference>
<dbReference type="Proteomes" id="UP000283087">
    <property type="component" value="Unassembled WGS sequence"/>
</dbReference>
<organism evidence="9 10">
    <name type="scientific">Amphritea opalescens</name>
    <dbReference type="NCBI Taxonomy" id="2490544"/>
    <lineage>
        <taxon>Bacteria</taxon>
        <taxon>Pseudomonadati</taxon>
        <taxon>Pseudomonadota</taxon>
        <taxon>Gammaproteobacteria</taxon>
        <taxon>Oceanospirillales</taxon>
        <taxon>Oceanospirillaceae</taxon>
        <taxon>Amphritea</taxon>
    </lineage>
</organism>
<comment type="caution">
    <text evidence="9">The sequence shown here is derived from an EMBL/GenBank/DDBJ whole genome shotgun (WGS) entry which is preliminary data.</text>
</comment>
<dbReference type="PANTHER" id="PTHR13620">
    <property type="entry name" value="3-5 EXONUCLEASE"/>
    <property type="match status" value="1"/>
</dbReference>
<dbReference type="SUPFAM" id="SSF53098">
    <property type="entry name" value="Ribonuclease H-like"/>
    <property type="match status" value="1"/>
</dbReference>
<dbReference type="EMBL" id="RQXW01000001">
    <property type="protein sequence ID" value="RTE67431.1"/>
    <property type="molecule type" value="Genomic_DNA"/>
</dbReference>
<gene>
    <name evidence="9" type="ORF">EH243_00305</name>
</gene>
<dbReference type="GO" id="GO:0008408">
    <property type="term" value="F:3'-5' exonuclease activity"/>
    <property type="evidence" value="ECO:0007669"/>
    <property type="project" value="InterPro"/>
</dbReference>
<accession>A0A430KV91</accession>
<dbReference type="PANTHER" id="PTHR13620:SF109">
    <property type="entry name" value="3'-5' EXONUCLEASE"/>
    <property type="match status" value="1"/>
</dbReference>
<dbReference type="AlphaFoldDB" id="A0A430KV91"/>
<evidence type="ECO:0000256" key="1">
    <source>
        <dbReference type="ARBA" id="ARBA00022722"/>
    </source>
</evidence>
<dbReference type="OrthoDB" id="9793333at2"/>
<name>A0A430KV91_9GAMM</name>
<dbReference type="CDD" id="cd06141">
    <property type="entry name" value="WRN_exo"/>
    <property type="match status" value="1"/>
</dbReference>
<keyword evidence="10" id="KW-1185">Reference proteome</keyword>
<proteinExistence type="predicted"/>
<evidence type="ECO:0000313" key="9">
    <source>
        <dbReference type="EMBL" id="RTE67431.1"/>
    </source>
</evidence>